<name>A0ABX1I5W5_9GAMM</name>
<evidence type="ECO:0000256" key="3">
    <source>
        <dbReference type="ARBA" id="ARBA00022679"/>
    </source>
</evidence>
<dbReference type="PROSITE" id="PS00374">
    <property type="entry name" value="MGMT"/>
    <property type="match status" value="1"/>
</dbReference>
<feature type="domain" description="Methylated-DNA-[protein]-cysteine S-methyltransferase DNA binding" evidence="7">
    <location>
        <begin position="68"/>
        <end position="149"/>
    </location>
</feature>
<evidence type="ECO:0000256" key="4">
    <source>
        <dbReference type="ARBA" id="ARBA00022763"/>
    </source>
</evidence>
<gene>
    <name evidence="8" type="ORF">HF203_03815</name>
</gene>
<sequence>MAKTLIQAPFGPIAVDWRGGALAGVDLAPRGEDGSGAVLPDWVRAEFLAYLADPGHRFTLPLQPAGTAFQQRVWSALRAIPPGRPCTYGELAARLGSSARAIGQACRANPCPLVVPCHRVVGRSGAGGFGGARAGAPLAVKRWLLRHEGWEED</sequence>
<dbReference type="NCBIfam" id="TIGR00589">
    <property type="entry name" value="ogt"/>
    <property type="match status" value="1"/>
</dbReference>
<dbReference type="Pfam" id="PF01035">
    <property type="entry name" value="DNA_binding_1"/>
    <property type="match status" value="1"/>
</dbReference>
<dbReference type="InterPro" id="IPR036217">
    <property type="entry name" value="MethylDNA_cys_MeTrfase_DNAb"/>
</dbReference>
<dbReference type="Gene3D" id="1.10.10.10">
    <property type="entry name" value="Winged helix-like DNA-binding domain superfamily/Winged helix DNA-binding domain"/>
    <property type="match status" value="1"/>
</dbReference>
<evidence type="ECO:0000256" key="5">
    <source>
        <dbReference type="ARBA" id="ARBA00023204"/>
    </source>
</evidence>
<evidence type="ECO:0000256" key="2">
    <source>
        <dbReference type="ARBA" id="ARBA00022603"/>
    </source>
</evidence>
<keyword evidence="4" id="KW-0227">DNA damage</keyword>
<comment type="catalytic activity">
    <reaction evidence="6">
        <text>a 6-O-methyl-2'-deoxyguanosine in DNA + L-cysteinyl-[protein] = S-methyl-L-cysteinyl-[protein] + a 2'-deoxyguanosine in DNA</text>
        <dbReference type="Rhea" id="RHEA:24000"/>
        <dbReference type="Rhea" id="RHEA-COMP:10131"/>
        <dbReference type="Rhea" id="RHEA-COMP:10132"/>
        <dbReference type="Rhea" id="RHEA-COMP:11367"/>
        <dbReference type="Rhea" id="RHEA-COMP:11368"/>
        <dbReference type="ChEBI" id="CHEBI:29950"/>
        <dbReference type="ChEBI" id="CHEBI:82612"/>
        <dbReference type="ChEBI" id="CHEBI:85445"/>
        <dbReference type="ChEBI" id="CHEBI:85448"/>
        <dbReference type="EC" id="2.1.1.63"/>
    </reaction>
</comment>
<proteinExistence type="predicted"/>
<evidence type="ECO:0000259" key="7">
    <source>
        <dbReference type="Pfam" id="PF01035"/>
    </source>
</evidence>
<dbReference type="InterPro" id="IPR014048">
    <property type="entry name" value="MethylDNA_cys_MeTrfase_DNA-bd"/>
</dbReference>
<evidence type="ECO:0000313" key="9">
    <source>
        <dbReference type="Proteomes" id="UP000740754"/>
    </source>
</evidence>
<keyword evidence="9" id="KW-1185">Reference proteome</keyword>
<protein>
    <submittedName>
        <fullName evidence="8">Methylated-DNA--[protein]-cysteine S-methyltransferase</fullName>
    </submittedName>
</protein>
<keyword evidence="5" id="KW-0234">DNA repair</keyword>
<comment type="caution">
    <text evidence="8">The sequence shown here is derived from an EMBL/GenBank/DDBJ whole genome shotgun (WGS) entry which is preliminary data.</text>
</comment>
<keyword evidence="3" id="KW-0808">Transferase</keyword>
<reference evidence="8 9" key="1">
    <citation type="submission" date="2020-04" db="EMBL/GenBank/DDBJ databases">
        <title>Draft Whole-Genome sequence of Marichromatium bheemlicum DSM 18632, type strain.</title>
        <authorList>
            <person name="Kyndt J.A."/>
            <person name="Meyer T.E."/>
        </authorList>
    </citation>
    <scope>NUCLEOTIDE SEQUENCE [LARGE SCALE GENOMIC DNA]</scope>
    <source>
        <strain evidence="8 9">DSM 18632</strain>
    </source>
</reference>
<evidence type="ECO:0000313" key="8">
    <source>
        <dbReference type="EMBL" id="NKN32344.1"/>
    </source>
</evidence>
<dbReference type="InterPro" id="IPR036388">
    <property type="entry name" value="WH-like_DNA-bd_sf"/>
</dbReference>
<evidence type="ECO:0000256" key="1">
    <source>
        <dbReference type="ARBA" id="ARBA00001286"/>
    </source>
</evidence>
<dbReference type="SUPFAM" id="SSF46767">
    <property type="entry name" value="Methylated DNA-protein cysteine methyltransferase, C-terminal domain"/>
    <property type="match status" value="1"/>
</dbReference>
<dbReference type="CDD" id="cd06445">
    <property type="entry name" value="ATase"/>
    <property type="match status" value="1"/>
</dbReference>
<dbReference type="SUPFAM" id="SSF53155">
    <property type="entry name" value="Methylated DNA-protein cysteine methyltransferase domain"/>
    <property type="match status" value="1"/>
</dbReference>
<dbReference type="Proteomes" id="UP000740754">
    <property type="component" value="Unassembled WGS sequence"/>
</dbReference>
<dbReference type="InterPro" id="IPR001497">
    <property type="entry name" value="MethylDNA_cys_MeTrfase_AS"/>
</dbReference>
<dbReference type="EMBL" id="JAAXKX010000003">
    <property type="protein sequence ID" value="NKN32344.1"/>
    <property type="molecule type" value="Genomic_DNA"/>
</dbReference>
<dbReference type="PANTHER" id="PTHR10815">
    <property type="entry name" value="METHYLATED-DNA--PROTEIN-CYSTEINE METHYLTRANSFERASE"/>
    <property type="match status" value="1"/>
</dbReference>
<dbReference type="PANTHER" id="PTHR10815:SF13">
    <property type="entry name" value="METHYLATED-DNA--PROTEIN-CYSTEINE METHYLTRANSFERASE"/>
    <property type="match status" value="1"/>
</dbReference>
<organism evidence="8 9">
    <name type="scientific">Marichromatium bheemlicum</name>
    <dbReference type="NCBI Taxonomy" id="365339"/>
    <lineage>
        <taxon>Bacteria</taxon>
        <taxon>Pseudomonadati</taxon>
        <taxon>Pseudomonadota</taxon>
        <taxon>Gammaproteobacteria</taxon>
        <taxon>Chromatiales</taxon>
        <taxon>Chromatiaceae</taxon>
        <taxon>Marichromatium</taxon>
    </lineage>
</organism>
<comment type="catalytic activity">
    <reaction evidence="1">
        <text>a 4-O-methyl-thymidine in DNA + L-cysteinyl-[protein] = a thymidine in DNA + S-methyl-L-cysteinyl-[protein]</text>
        <dbReference type="Rhea" id="RHEA:53428"/>
        <dbReference type="Rhea" id="RHEA-COMP:10131"/>
        <dbReference type="Rhea" id="RHEA-COMP:10132"/>
        <dbReference type="Rhea" id="RHEA-COMP:13555"/>
        <dbReference type="Rhea" id="RHEA-COMP:13556"/>
        <dbReference type="ChEBI" id="CHEBI:29950"/>
        <dbReference type="ChEBI" id="CHEBI:82612"/>
        <dbReference type="ChEBI" id="CHEBI:137386"/>
        <dbReference type="ChEBI" id="CHEBI:137387"/>
        <dbReference type="EC" id="2.1.1.63"/>
    </reaction>
</comment>
<dbReference type="RefSeq" id="WP_168666732.1">
    <property type="nucleotide sequence ID" value="NZ_JAAXKX010000003.1"/>
</dbReference>
<dbReference type="InterPro" id="IPR036631">
    <property type="entry name" value="MGMT_N_sf"/>
</dbReference>
<evidence type="ECO:0000256" key="6">
    <source>
        <dbReference type="ARBA" id="ARBA00049348"/>
    </source>
</evidence>
<accession>A0ABX1I5W5</accession>
<keyword evidence="2" id="KW-0489">Methyltransferase</keyword>